<accession>A2NXM5</accession>
<organism evidence="1">
    <name type="scientific">Saccharomyces cerevisiae</name>
    <name type="common">Baker's yeast</name>
    <dbReference type="NCBI Taxonomy" id="4932"/>
    <lineage>
        <taxon>Eukaryota</taxon>
        <taxon>Fungi</taxon>
        <taxon>Dikarya</taxon>
        <taxon>Ascomycota</taxon>
        <taxon>Saccharomycotina</taxon>
        <taxon>Saccharomycetes</taxon>
        <taxon>Saccharomycetales</taxon>
        <taxon>Saccharomycetaceae</taxon>
        <taxon>Saccharomyces</taxon>
    </lineage>
</organism>
<reference evidence="1" key="1">
    <citation type="journal article" date="1994" name="Yeast">
        <title>Sequence and function analysis of a 9.46 kb fragment of Saccharomyces cerevisiae chromosome X.</title>
        <authorList>
            <person name="Miosga T."/>
            <person name="Witzel A."/>
            <person name="Zimmermann F.K."/>
        </authorList>
    </citation>
    <scope>NUCLEOTIDE SEQUENCE</scope>
    <source>
        <strain evidence="1">S288C</strain>
    </source>
</reference>
<dbReference type="EMBL" id="X77087">
    <property type="protein sequence ID" value="CAA54362.1"/>
    <property type="molecule type" value="Genomic_DNA"/>
</dbReference>
<name>A2NXM5_YEASX</name>
<evidence type="ECO:0000313" key="1">
    <source>
        <dbReference type="EMBL" id="CAA54362.1"/>
    </source>
</evidence>
<proteinExistence type="predicted"/>
<dbReference type="AlphaFoldDB" id="A2NXM5"/>
<protein>
    <submittedName>
        <fullName evidence="1">S.cerevisiae (S288C) J0909, J0911, J0914 and J0913(RADH) genes</fullName>
    </submittedName>
</protein>
<sequence length="109" mass="13063">MMSMEYSCLEINYWVLLVISRQLRTSYDSKRKTLYSHRRNLLKNHAHPKSMAITLLKVELKVQKKGTLQKLHHSILLQRKRCMHLNTFQQLMYLVGRSFILLLGKIFLF</sequence>